<gene>
    <name evidence="1" type="ORF">IFM46972_03474</name>
</gene>
<evidence type="ECO:0000313" key="1">
    <source>
        <dbReference type="EMBL" id="GFF32226.1"/>
    </source>
</evidence>
<accession>A0A8H3RNR0</accession>
<dbReference type="EMBL" id="BLKC01000018">
    <property type="protein sequence ID" value="GFF32226.1"/>
    <property type="molecule type" value="Genomic_DNA"/>
</dbReference>
<sequence>MADLAMFACWPEEATCESGSEGSSNIRLNMETLKCDDGDGQVFLLLRALLILKLQDPGLLQFHTYIGDNTNTLPIENRRQGKDNQEIYV</sequence>
<name>A0A8H3RNR0_9EURO</name>
<protein>
    <submittedName>
        <fullName evidence="1">Uncharacterized protein</fullName>
    </submittedName>
</protein>
<evidence type="ECO:0000313" key="2">
    <source>
        <dbReference type="Proteomes" id="UP000465221"/>
    </source>
</evidence>
<comment type="caution">
    <text evidence="1">The sequence shown here is derived from an EMBL/GenBank/DDBJ whole genome shotgun (WGS) entry which is preliminary data.</text>
</comment>
<reference evidence="1 2" key="1">
    <citation type="submission" date="2020-01" db="EMBL/GenBank/DDBJ databases">
        <title>Draft genome sequence of Aspergillus udagawae IFM 46972.</title>
        <authorList>
            <person name="Takahashi H."/>
            <person name="Yaguchi T."/>
        </authorList>
    </citation>
    <scope>NUCLEOTIDE SEQUENCE [LARGE SCALE GENOMIC DNA]</scope>
    <source>
        <strain evidence="1 2">IFM 46972</strain>
    </source>
</reference>
<dbReference type="Proteomes" id="UP000465221">
    <property type="component" value="Unassembled WGS sequence"/>
</dbReference>
<proteinExistence type="predicted"/>
<organism evidence="1 2">
    <name type="scientific">Aspergillus udagawae</name>
    <dbReference type="NCBI Taxonomy" id="91492"/>
    <lineage>
        <taxon>Eukaryota</taxon>
        <taxon>Fungi</taxon>
        <taxon>Dikarya</taxon>
        <taxon>Ascomycota</taxon>
        <taxon>Pezizomycotina</taxon>
        <taxon>Eurotiomycetes</taxon>
        <taxon>Eurotiomycetidae</taxon>
        <taxon>Eurotiales</taxon>
        <taxon>Aspergillaceae</taxon>
        <taxon>Aspergillus</taxon>
        <taxon>Aspergillus subgen. Fumigati</taxon>
    </lineage>
</organism>
<dbReference type="AlphaFoldDB" id="A0A8H3RNR0"/>